<reference evidence="2 3" key="1">
    <citation type="submission" date="2014-11" db="EMBL/GenBank/DDBJ databases">
        <title>Symbiosis island explosion on the genome of extra-slow-growing strains of soybean bradyrhizobia with massive insertion sequences.</title>
        <authorList>
            <person name="Iida T."/>
            <person name="Minamisawa K."/>
        </authorList>
    </citation>
    <scope>NUCLEOTIDE SEQUENCE [LARGE SCALE GENOMIC DNA]</scope>
    <source>
        <strain evidence="2 3">NK6</strain>
    </source>
</reference>
<dbReference type="EMBL" id="AP014685">
    <property type="protein sequence ID" value="BAR56579.1"/>
    <property type="molecule type" value="Genomic_DNA"/>
</dbReference>
<evidence type="ECO:0000313" key="3">
    <source>
        <dbReference type="Proteomes" id="UP000063308"/>
    </source>
</evidence>
<proteinExistence type="predicted"/>
<gene>
    <name evidence="2" type="ORF">NK6_3402</name>
</gene>
<protein>
    <recommendedName>
        <fullName evidence="4">DUF938 domain-containing protein</fullName>
    </recommendedName>
</protein>
<feature type="region of interest" description="Disordered" evidence="1">
    <location>
        <begin position="264"/>
        <end position="286"/>
    </location>
</feature>
<sequence>MAEYVVEFGRDGGRVEPDGRLDAPAFHRNHEPLRAALEKHLAGCSGNVVEVGSGTGQHVVYFARHTPDLVWWPSDLNQRHVKSIEAWRVHSGLPNIRSPLRIDLSDPGWCPEMRSGQGPTNLAAVFCANVIHIAPWTVAEGLFAGAGRYLRADGKLFLYGPFKRDGKHTALSNAVFDTSLREGNPDWGVRDIGDVETLARGAGLGLVDTIEMPANNLTLVFARGESLLIWVHAAKAVRSLPPCGGGRGEGWPGKRSIRLRLYGARKSRESPCDTPLPAPSPQGGRE</sequence>
<dbReference type="PANTHER" id="PTHR20974:SF0">
    <property type="entry name" value="UPF0585 PROTEIN CG18661"/>
    <property type="match status" value="1"/>
</dbReference>
<dbReference type="Pfam" id="PF06080">
    <property type="entry name" value="DUF938"/>
    <property type="match status" value="1"/>
</dbReference>
<evidence type="ECO:0008006" key="4">
    <source>
        <dbReference type="Google" id="ProtNLM"/>
    </source>
</evidence>
<evidence type="ECO:0000256" key="1">
    <source>
        <dbReference type="SAM" id="MobiDB-lite"/>
    </source>
</evidence>
<dbReference type="InterPro" id="IPR029063">
    <property type="entry name" value="SAM-dependent_MTases_sf"/>
</dbReference>
<evidence type="ECO:0000313" key="2">
    <source>
        <dbReference type="EMBL" id="BAR56579.1"/>
    </source>
</evidence>
<dbReference type="PANTHER" id="PTHR20974">
    <property type="entry name" value="UPF0585 PROTEIN CG18661"/>
    <property type="match status" value="1"/>
</dbReference>
<name>A0A0E4BP13_9BRAD</name>
<dbReference type="InterPro" id="IPR010342">
    <property type="entry name" value="DUF938"/>
</dbReference>
<dbReference type="Gene3D" id="3.40.50.150">
    <property type="entry name" value="Vaccinia Virus protein VP39"/>
    <property type="match status" value="1"/>
</dbReference>
<dbReference type="AlphaFoldDB" id="A0A0E4BP13"/>
<organism evidence="2 3">
    <name type="scientific">Bradyrhizobium diazoefficiens</name>
    <dbReference type="NCBI Taxonomy" id="1355477"/>
    <lineage>
        <taxon>Bacteria</taxon>
        <taxon>Pseudomonadati</taxon>
        <taxon>Pseudomonadota</taxon>
        <taxon>Alphaproteobacteria</taxon>
        <taxon>Hyphomicrobiales</taxon>
        <taxon>Nitrobacteraceae</taxon>
        <taxon>Bradyrhizobium</taxon>
    </lineage>
</organism>
<dbReference type="SUPFAM" id="SSF53335">
    <property type="entry name" value="S-adenosyl-L-methionine-dependent methyltransferases"/>
    <property type="match status" value="1"/>
</dbReference>
<accession>A0A0E4BP13</accession>
<dbReference type="Proteomes" id="UP000063308">
    <property type="component" value="Chromosome"/>
</dbReference>